<dbReference type="EMBL" id="JAHLJV010000188">
    <property type="protein sequence ID" value="KAK1564294.1"/>
    <property type="molecule type" value="Genomic_DNA"/>
</dbReference>
<dbReference type="RefSeq" id="XP_060407092.1">
    <property type="nucleotide sequence ID" value="XM_060564408.1"/>
</dbReference>
<name>A0AAD8UWV9_9PEZI</name>
<proteinExistence type="predicted"/>
<evidence type="ECO:0000313" key="1">
    <source>
        <dbReference type="EMBL" id="KAK1564294.1"/>
    </source>
</evidence>
<accession>A0AAD8UWV9</accession>
<sequence>MSDTVHWVLGTHERFSNRALVSGICALIQQVSAYGLWDSFGPAADETQPPLKLWAKHNSRTAEQQAIGDIRNTTARLRSPALTKQEIAAVGTMAAARLPCRRLSTFDSAVQVSRLSLCRL</sequence>
<dbReference type="GeneID" id="85448648"/>
<keyword evidence="2" id="KW-1185">Reference proteome</keyword>
<dbReference type="AlphaFoldDB" id="A0AAD8UWV9"/>
<protein>
    <submittedName>
        <fullName evidence="1">Uncharacterized protein</fullName>
    </submittedName>
</protein>
<dbReference type="Proteomes" id="UP001230504">
    <property type="component" value="Unassembled WGS sequence"/>
</dbReference>
<gene>
    <name evidence="1" type="ORF">LY79DRAFT_675144</name>
</gene>
<reference evidence="1" key="1">
    <citation type="submission" date="2021-06" db="EMBL/GenBank/DDBJ databases">
        <title>Comparative genomics, transcriptomics and evolutionary studies reveal genomic signatures of adaptation to plant cell wall in hemibiotrophic fungi.</title>
        <authorList>
            <consortium name="DOE Joint Genome Institute"/>
            <person name="Baroncelli R."/>
            <person name="Diaz J.F."/>
            <person name="Benocci T."/>
            <person name="Peng M."/>
            <person name="Battaglia E."/>
            <person name="Haridas S."/>
            <person name="Andreopoulos W."/>
            <person name="Labutti K."/>
            <person name="Pangilinan J."/>
            <person name="Floch G.L."/>
            <person name="Makela M.R."/>
            <person name="Henrissat B."/>
            <person name="Grigoriev I.V."/>
            <person name="Crouch J.A."/>
            <person name="De Vries R.P."/>
            <person name="Sukno S.A."/>
            <person name="Thon M.R."/>
        </authorList>
    </citation>
    <scope>NUCLEOTIDE SEQUENCE</scope>
    <source>
        <strain evidence="1">CBS 125086</strain>
    </source>
</reference>
<comment type="caution">
    <text evidence="1">The sequence shown here is derived from an EMBL/GenBank/DDBJ whole genome shotgun (WGS) entry which is preliminary data.</text>
</comment>
<organism evidence="1 2">
    <name type="scientific">Colletotrichum navitas</name>
    <dbReference type="NCBI Taxonomy" id="681940"/>
    <lineage>
        <taxon>Eukaryota</taxon>
        <taxon>Fungi</taxon>
        <taxon>Dikarya</taxon>
        <taxon>Ascomycota</taxon>
        <taxon>Pezizomycotina</taxon>
        <taxon>Sordariomycetes</taxon>
        <taxon>Hypocreomycetidae</taxon>
        <taxon>Glomerellales</taxon>
        <taxon>Glomerellaceae</taxon>
        <taxon>Colletotrichum</taxon>
        <taxon>Colletotrichum graminicola species complex</taxon>
    </lineage>
</organism>
<evidence type="ECO:0000313" key="2">
    <source>
        <dbReference type="Proteomes" id="UP001230504"/>
    </source>
</evidence>